<dbReference type="AlphaFoldDB" id="A0AAD1SNC5"/>
<evidence type="ECO:0000313" key="4">
    <source>
        <dbReference type="EMBL" id="CAH2302493.1"/>
    </source>
</evidence>
<evidence type="ECO:0000256" key="2">
    <source>
        <dbReference type="ARBA" id="ARBA00023242"/>
    </source>
</evidence>
<sequence>MEVKMETVVTQDERSDGFNTFEWQCLTEAQREEENPQQKAKQTQQKLSHLFEQSSTAVAQLYQSACQQQDLFLWPPLQAVYTLYKESLHAQQQSLDLGFEAGHKRRNEELLAWVLQHHEPISREDLITILCGKPSPKDAPPKMIAGSNPPGTSSRSITGQWTQWINKSHDGALNCSSSISNTSQWTKWRHRSDDGALNTSNSSSTTSQWTQWRHRSDDGALNTSSRRSNTSQWTQWRNGSHDGALNNIIAEKMVPHFSKNISQKRTLAQCSDLFTHPPAPKRSQLI</sequence>
<feature type="region of interest" description="Disordered" evidence="3">
    <location>
        <begin position="192"/>
        <end position="239"/>
    </location>
</feature>
<dbReference type="GO" id="GO:0005634">
    <property type="term" value="C:nucleus"/>
    <property type="evidence" value="ECO:0007669"/>
    <property type="project" value="UniProtKB-SubCell"/>
</dbReference>
<evidence type="ECO:0000256" key="3">
    <source>
        <dbReference type="SAM" id="MobiDB-lite"/>
    </source>
</evidence>
<evidence type="ECO:0000313" key="5">
    <source>
        <dbReference type="Proteomes" id="UP001295444"/>
    </source>
</evidence>
<keyword evidence="2" id="KW-0539">Nucleus</keyword>
<dbReference type="PANTHER" id="PTHR31624">
    <property type="entry name" value="UPF0472 PROTEIN C16ORF72"/>
    <property type="match status" value="1"/>
</dbReference>
<proteinExistence type="predicted"/>
<dbReference type="EMBL" id="OW240917">
    <property type="protein sequence ID" value="CAH2302493.1"/>
    <property type="molecule type" value="Genomic_DNA"/>
</dbReference>
<keyword evidence="5" id="KW-1185">Reference proteome</keyword>
<evidence type="ECO:0000256" key="1">
    <source>
        <dbReference type="ARBA" id="ARBA00004123"/>
    </source>
</evidence>
<comment type="subcellular location">
    <subcellularLocation>
        <location evidence="1">Nucleus</location>
    </subcellularLocation>
</comment>
<dbReference type="PANTHER" id="PTHR31624:SF4">
    <property type="entry name" value="CHROMOSOME 16 OPEN READING FRAME 72"/>
    <property type="match status" value="1"/>
</dbReference>
<gene>
    <name evidence="4" type="ORF">PECUL_23A028159</name>
</gene>
<dbReference type="Proteomes" id="UP001295444">
    <property type="component" value="Chromosome 06"/>
</dbReference>
<dbReference type="Pfam" id="PF15251">
    <property type="entry name" value="TAPR1-like"/>
    <property type="match status" value="1"/>
</dbReference>
<protein>
    <submittedName>
        <fullName evidence="4">Uncharacterized protein</fullName>
    </submittedName>
</protein>
<dbReference type="InterPro" id="IPR040308">
    <property type="entry name" value="HAPR1"/>
</dbReference>
<name>A0AAD1SNC5_PELCU</name>
<accession>A0AAD1SNC5</accession>
<reference evidence="4" key="1">
    <citation type="submission" date="2022-03" db="EMBL/GenBank/DDBJ databases">
        <authorList>
            <person name="Alioto T."/>
            <person name="Alioto T."/>
            <person name="Gomez Garrido J."/>
        </authorList>
    </citation>
    <scope>NUCLEOTIDE SEQUENCE</scope>
</reference>
<feature type="compositionally biased region" description="Polar residues" evidence="3">
    <location>
        <begin position="221"/>
        <end position="238"/>
    </location>
</feature>
<organism evidence="4 5">
    <name type="scientific">Pelobates cultripes</name>
    <name type="common">Western spadefoot toad</name>
    <dbReference type="NCBI Taxonomy" id="61616"/>
    <lineage>
        <taxon>Eukaryota</taxon>
        <taxon>Metazoa</taxon>
        <taxon>Chordata</taxon>
        <taxon>Craniata</taxon>
        <taxon>Vertebrata</taxon>
        <taxon>Euteleostomi</taxon>
        <taxon>Amphibia</taxon>
        <taxon>Batrachia</taxon>
        <taxon>Anura</taxon>
        <taxon>Pelobatoidea</taxon>
        <taxon>Pelobatidae</taxon>
        <taxon>Pelobates</taxon>
    </lineage>
</organism>
<feature type="compositionally biased region" description="Low complexity" evidence="3">
    <location>
        <begin position="198"/>
        <end position="211"/>
    </location>
</feature>
<dbReference type="InterPro" id="IPR029196">
    <property type="entry name" value="HAPSTR1-like"/>
</dbReference>